<evidence type="ECO:0000313" key="1">
    <source>
        <dbReference type="EMBL" id="PIT60738.1"/>
    </source>
</evidence>
<name>A0A2N9Y1X8_9NEIS</name>
<sequence length="96" mass="11058">MEYKVASNIKKFSLVGFIILCILCGCSTDASRFEKLLALNGYQGSRVVVYPSGWYAEPPAQYLVDERGRYIDANGNYTDHPVENPYYKDYIKRFKK</sequence>
<dbReference type="PROSITE" id="PS51257">
    <property type="entry name" value="PROKAR_LIPOPROTEIN"/>
    <property type="match status" value="1"/>
</dbReference>
<dbReference type="EMBL" id="MEIV01000075">
    <property type="protein sequence ID" value="PIT60738.1"/>
    <property type="molecule type" value="Genomic_DNA"/>
</dbReference>
<protein>
    <recommendedName>
        <fullName evidence="3">Lipoprotein</fullName>
    </recommendedName>
</protein>
<gene>
    <name evidence="1" type="ORF">BHC47_08325</name>
</gene>
<evidence type="ECO:0008006" key="3">
    <source>
        <dbReference type="Google" id="ProtNLM"/>
    </source>
</evidence>
<reference evidence="1 2" key="1">
    <citation type="journal article" date="2017" name="MBio">
        <title>Type VI secretion-mediated competition in the bee gut microbiome.</title>
        <authorList>
            <person name="Steele M.I."/>
            <person name="Kwong W.K."/>
            <person name="Powell J.E."/>
            <person name="Whiteley M."/>
            <person name="Moran N.A."/>
        </authorList>
    </citation>
    <scope>NUCLEOTIDE SEQUENCE [LARGE SCALE GENOMIC DNA]</scope>
    <source>
        <strain evidence="1 2">PEB0171</strain>
    </source>
</reference>
<dbReference type="AlphaFoldDB" id="A0A2N9Y1X8"/>
<dbReference type="Proteomes" id="UP000231094">
    <property type="component" value="Unassembled WGS sequence"/>
</dbReference>
<comment type="caution">
    <text evidence="1">The sequence shown here is derived from an EMBL/GenBank/DDBJ whole genome shotgun (WGS) entry which is preliminary data.</text>
</comment>
<proteinExistence type="predicted"/>
<evidence type="ECO:0000313" key="2">
    <source>
        <dbReference type="Proteomes" id="UP000231094"/>
    </source>
</evidence>
<organism evidence="1 2">
    <name type="scientific">Snodgrassella alvi</name>
    <dbReference type="NCBI Taxonomy" id="1196083"/>
    <lineage>
        <taxon>Bacteria</taxon>
        <taxon>Pseudomonadati</taxon>
        <taxon>Pseudomonadota</taxon>
        <taxon>Betaproteobacteria</taxon>
        <taxon>Neisseriales</taxon>
        <taxon>Neisseriaceae</taxon>
        <taxon>Snodgrassella</taxon>
    </lineage>
</organism>
<accession>A0A2N9Y1X8</accession>